<dbReference type="PATRIC" id="fig|1461693.3.peg.2270"/>
<protein>
    <submittedName>
        <fullName evidence="4">His/Glu/Gln/Arg/opine family ABC transporter substrate-binding protein</fullName>
    </submittedName>
</protein>
<comment type="caution">
    <text evidence="4">The sequence shown here is derived from an EMBL/GenBank/DDBJ whole genome shotgun (WGS) entry which is preliminary data.</text>
</comment>
<evidence type="ECO:0000313" key="5">
    <source>
        <dbReference type="Proteomes" id="UP000024836"/>
    </source>
</evidence>
<sequence>MKHLLLGAAALAVTASMALAGGHSVVRMGTEGAYEPWNFINDAGEIDGFERELGDELCKRAELTCEWVKNDWDSIIPNLVSGNYDTIIAGMSITAERDEVIDFTQPYTPPDPSAYVALDAGLDVEGAVIAAQATTIQAGFIAEKGWTLIEFATPEETVAAVRNGEADAVLADKSFLDTVAGTDGLVMLDRMEAIGGGVGMGLRESDAELRAKFDAAITSMKEDGTLNALIAKWEVASQF</sequence>
<evidence type="ECO:0000256" key="2">
    <source>
        <dbReference type="SAM" id="SignalP"/>
    </source>
</evidence>
<dbReference type="EMBL" id="AQQY01000007">
    <property type="protein sequence ID" value="KCV81475.1"/>
    <property type="molecule type" value="Genomic_DNA"/>
</dbReference>
<feature type="domain" description="Solute-binding protein family 3/N-terminal" evidence="3">
    <location>
        <begin position="25"/>
        <end position="237"/>
    </location>
</feature>
<dbReference type="STRING" id="1461693.ATO10_11202"/>
<proteinExistence type="predicted"/>
<dbReference type="SMART" id="SM00062">
    <property type="entry name" value="PBPb"/>
    <property type="match status" value="1"/>
</dbReference>
<keyword evidence="1 2" id="KW-0732">Signal</keyword>
<gene>
    <name evidence="4" type="ORF">ATO10_11202</name>
</gene>
<feature type="chain" id="PRO_5001566553" evidence="2">
    <location>
        <begin position="21"/>
        <end position="239"/>
    </location>
</feature>
<dbReference type="Pfam" id="PF00497">
    <property type="entry name" value="SBP_bac_3"/>
    <property type="match status" value="1"/>
</dbReference>
<dbReference type="PANTHER" id="PTHR35936">
    <property type="entry name" value="MEMBRANE-BOUND LYTIC MUREIN TRANSGLYCOSYLASE F"/>
    <property type="match status" value="1"/>
</dbReference>
<dbReference type="eggNOG" id="COG0834">
    <property type="taxonomic scope" value="Bacteria"/>
</dbReference>
<feature type="signal peptide" evidence="2">
    <location>
        <begin position="1"/>
        <end position="20"/>
    </location>
</feature>
<accession>A0A058ZJS3</accession>
<keyword evidence="5" id="KW-1185">Reference proteome</keyword>
<name>A0A058ZJS3_9RHOB</name>
<dbReference type="SUPFAM" id="SSF53850">
    <property type="entry name" value="Periplasmic binding protein-like II"/>
    <property type="match status" value="1"/>
</dbReference>
<organism evidence="4 5">
    <name type="scientific">Actibacterium atlanticum</name>
    <dbReference type="NCBI Taxonomy" id="1461693"/>
    <lineage>
        <taxon>Bacteria</taxon>
        <taxon>Pseudomonadati</taxon>
        <taxon>Pseudomonadota</taxon>
        <taxon>Alphaproteobacteria</taxon>
        <taxon>Rhodobacterales</taxon>
        <taxon>Roseobacteraceae</taxon>
        <taxon>Actibacterium</taxon>
    </lineage>
</organism>
<dbReference type="Gene3D" id="3.40.190.10">
    <property type="entry name" value="Periplasmic binding protein-like II"/>
    <property type="match status" value="2"/>
</dbReference>
<evidence type="ECO:0000259" key="3">
    <source>
        <dbReference type="SMART" id="SM00062"/>
    </source>
</evidence>
<dbReference type="PANTHER" id="PTHR35936:SF19">
    <property type="entry name" value="AMINO-ACID-BINDING PROTEIN YXEM-RELATED"/>
    <property type="match status" value="1"/>
</dbReference>
<dbReference type="AlphaFoldDB" id="A0A058ZJS3"/>
<dbReference type="RefSeq" id="WP_035251529.1">
    <property type="nucleotide sequence ID" value="NZ_AQQY01000007.1"/>
</dbReference>
<dbReference type="OrthoDB" id="9807134at2"/>
<dbReference type="Proteomes" id="UP000024836">
    <property type="component" value="Unassembled WGS sequence"/>
</dbReference>
<evidence type="ECO:0000256" key="1">
    <source>
        <dbReference type="ARBA" id="ARBA00022729"/>
    </source>
</evidence>
<dbReference type="InterPro" id="IPR001638">
    <property type="entry name" value="Solute-binding_3/MltF_N"/>
</dbReference>
<evidence type="ECO:0000313" key="4">
    <source>
        <dbReference type="EMBL" id="KCV81475.1"/>
    </source>
</evidence>
<reference evidence="4 5" key="1">
    <citation type="submission" date="2013-04" db="EMBL/GenBank/DDBJ databases">
        <title>Shimia sp. 22II-S11-Z10 Genome Sequencing.</title>
        <authorList>
            <person name="Lai Q."/>
            <person name="Li G."/>
            <person name="Shao Z."/>
        </authorList>
    </citation>
    <scope>NUCLEOTIDE SEQUENCE [LARGE SCALE GENOMIC DNA]</scope>
    <source>
        <strain evidence="5">22II-S11-Z10</strain>
    </source>
</reference>